<name>A0AA88R4Z5_9ASTE</name>
<comment type="caution">
    <text evidence="6">The sequence shown here is derived from an EMBL/GenBank/DDBJ whole genome shotgun (WGS) entry which is preliminary data.</text>
</comment>
<dbReference type="Gene3D" id="2.170.150.80">
    <property type="entry name" value="NAC domain"/>
    <property type="match status" value="1"/>
</dbReference>
<accession>A0AA88R4Z5</accession>
<dbReference type="GO" id="GO:0000976">
    <property type="term" value="F:transcription cis-regulatory region binding"/>
    <property type="evidence" value="ECO:0007669"/>
    <property type="project" value="TreeGrafter"/>
</dbReference>
<reference evidence="6" key="1">
    <citation type="submission" date="2022-12" db="EMBL/GenBank/DDBJ databases">
        <title>Draft genome assemblies for two species of Escallonia (Escalloniales).</title>
        <authorList>
            <person name="Chanderbali A."/>
            <person name="Dervinis C."/>
            <person name="Anghel I."/>
            <person name="Soltis D."/>
            <person name="Soltis P."/>
            <person name="Zapata F."/>
        </authorList>
    </citation>
    <scope>NUCLEOTIDE SEQUENCE</scope>
    <source>
        <strain evidence="6">UCBG92.1500</strain>
        <tissue evidence="6">Leaf</tissue>
    </source>
</reference>
<dbReference type="EMBL" id="JAVXUO010002216">
    <property type="protein sequence ID" value="KAK2975261.1"/>
    <property type="molecule type" value="Genomic_DNA"/>
</dbReference>
<keyword evidence="3" id="KW-0804">Transcription</keyword>
<evidence type="ECO:0000256" key="2">
    <source>
        <dbReference type="ARBA" id="ARBA00023125"/>
    </source>
</evidence>
<keyword evidence="4" id="KW-0539">Nucleus</keyword>
<organism evidence="6 7">
    <name type="scientific">Escallonia rubra</name>
    <dbReference type="NCBI Taxonomy" id="112253"/>
    <lineage>
        <taxon>Eukaryota</taxon>
        <taxon>Viridiplantae</taxon>
        <taxon>Streptophyta</taxon>
        <taxon>Embryophyta</taxon>
        <taxon>Tracheophyta</taxon>
        <taxon>Spermatophyta</taxon>
        <taxon>Magnoliopsida</taxon>
        <taxon>eudicotyledons</taxon>
        <taxon>Gunneridae</taxon>
        <taxon>Pentapetalae</taxon>
        <taxon>asterids</taxon>
        <taxon>campanulids</taxon>
        <taxon>Escalloniales</taxon>
        <taxon>Escalloniaceae</taxon>
        <taxon>Escallonia</taxon>
    </lineage>
</organism>
<dbReference type="GO" id="GO:0003700">
    <property type="term" value="F:DNA-binding transcription factor activity"/>
    <property type="evidence" value="ECO:0007669"/>
    <property type="project" value="InterPro"/>
</dbReference>
<proteinExistence type="predicted"/>
<feature type="non-terminal residue" evidence="6">
    <location>
        <position position="1"/>
    </location>
</feature>
<dbReference type="InterPro" id="IPR003441">
    <property type="entry name" value="NAC-dom"/>
</dbReference>
<sequence length="424" mass="47403">TYVVSRAAWLIDSRAIAKKVKNATFPSAYQIKDYGANRECPNCHYLIDNSDVSHEWPGLPAGVKFDPSDVELLEHLAAKCGVGDSKQHILIDEFIVTLEGDAGICCSHPEDLPGAKNDGSSVHYFHRTRNAYATGQRKRRKIQGQNSFTKEHVRWHKTGKTKPIMEDGVQRGYKKIMVLYRTSGSGSKPDKSNWVMHQYHLGTHEDEKEGEYVVSKVFSQPQKQSDRKDNHLMAEDFDMGMIKTSPRTPKTYTPHTPQPENFVSCDDVTDDYLLESPTQEMEFVKEISHPSSSHAQLKDDMDPSCWLAGESQAVDAHGDDELLRCGEGLDSFAYLSDSGLTPGTSTSSAREKTNDVLGGNRNGSCGIADFENLDVSFTSCSSSVSLHAPFHVPLLFLVDFTFRHLSVQDLQFDSQYVNDWTILL</sequence>
<gene>
    <name evidence="6" type="ORF">RJ640_028013</name>
</gene>
<keyword evidence="2" id="KW-0238">DNA-binding</keyword>
<dbReference type="InterPro" id="IPR036093">
    <property type="entry name" value="NAC_dom_sf"/>
</dbReference>
<dbReference type="PANTHER" id="PTHR31079:SF2">
    <property type="entry name" value="NAC DOMAIN CONTAINING PROTEIN 44-RELATED"/>
    <property type="match status" value="1"/>
</dbReference>
<keyword evidence="1" id="KW-0805">Transcription regulation</keyword>
<dbReference type="Pfam" id="PF02365">
    <property type="entry name" value="NAM"/>
    <property type="match status" value="1"/>
</dbReference>
<dbReference type="PANTHER" id="PTHR31079">
    <property type="entry name" value="NAC DOMAIN-CONTAINING PROTEIN 73"/>
    <property type="match status" value="1"/>
</dbReference>
<evidence type="ECO:0000256" key="1">
    <source>
        <dbReference type="ARBA" id="ARBA00023015"/>
    </source>
</evidence>
<dbReference type="SUPFAM" id="SSF101941">
    <property type="entry name" value="NAC domain"/>
    <property type="match status" value="1"/>
</dbReference>
<evidence type="ECO:0000256" key="4">
    <source>
        <dbReference type="ARBA" id="ARBA00023242"/>
    </source>
</evidence>
<feature type="domain" description="NAC" evidence="5">
    <location>
        <begin position="59"/>
        <end position="220"/>
    </location>
</feature>
<evidence type="ECO:0000313" key="6">
    <source>
        <dbReference type="EMBL" id="KAK2975261.1"/>
    </source>
</evidence>
<dbReference type="PROSITE" id="PS51005">
    <property type="entry name" value="NAC"/>
    <property type="match status" value="1"/>
</dbReference>
<dbReference type="Proteomes" id="UP001187471">
    <property type="component" value="Unassembled WGS sequence"/>
</dbReference>
<dbReference type="AlphaFoldDB" id="A0AA88R4Z5"/>
<keyword evidence="7" id="KW-1185">Reference proteome</keyword>
<dbReference type="GO" id="GO:0005634">
    <property type="term" value="C:nucleus"/>
    <property type="evidence" value="ECO:0007669"/>
    <property type="project" value="TreeGrafter"/>
</dbReference>
<evidence type="ECO:0000259" key="5">
    <source>
        <dbReference type="PROSITE" id="PS51005"/>
    </source>
</evidence>
<evidence type="ECO:0000313" key="7">
    <source>
        <dbReference type="Proteomes" id="UP001187471"/>
    </source>
</evidence>
<dbReference type="InterPro" id="IPR044799">
    <property type="entry name" value="SOG1-like"/>
</dbReference>
<dbReference type="FunFam" id="2.170.150.80:FF:000009">
    <property type="entry name" value="NAC domain-containing protein 8"/>
    <property type="match status" value="1"/>
</dbReference>
<evidence type="ECO:0000256" key="3">
    <source>
        <dbReference type="ARBA" id="ARBA00023163"/>
    </source>
</evidence>
<protein>
    <recommendedName>
        <fullName evidence="5">NAC domain-containing protein</fullName>
    </recommendedName>
</protein>